<feature type="region of interest" description="Disordered" evidence="1">
    <location>
        <begin position="1"/>
        <end position="27"/>
    </location>
</feature>
<comment type="caution">
    <text evidence="2">The sequence shown here is derived from an EMBL/GenBank/DDBJ whole genome shotgun (WGS) entry which is preliminary data.</text>
</comment>
<evidence type="ECO:0000256" key="1">
    <source>
        <dbReference type="SAM" id="MobiDB-lite"/>
    </source>
</evidence>
<name>A0ABN8RRS1_9CNID</name>
<dbReference type="Proteomes" id="UP001159427">
    <property type="component" value="Unassembled WGS sequence"/>
</dbReference>
<organism evidence="2 3">
    <name type="scientific">Porites evermanni</name>
    <dbReference type="NCBI Taxonomy" id="104178"/>
    <lineage>
        <taxon>Eukaryota</taxon>
        <taxon>Metazoa</taxon>
        <taxon>Cnidaria</taxon>
        <taxon>Anthozoa</taxon>
        <taxon>Hexacorallia</taxon>
        <taxon>Scleractinia</taxon>
        <taxon>Fungiina</taxon>
        <taxon>Poritidae</taxon>
        <taxon>Porites</taxon>
    </lineage>
</organism>
<evidence type="ECO:0000313" key="3">
    <source>
        <dbReference type="Proteomes" id="UP001159427"/>
    </source>
</evidence>
<accession>A0ABN8RRS1</accession>
<evidence type="ECO:0000313" key="2">
    <source>
        <dbReference type="EMBL" id="CAH3180083.1"/>
    </source>
</evidence>
<reference evidence="2 3" key="1">
    <citation type="submission" date="2022-05" db="EMBL/GenBank/DDBJ databases">
        <authorList>
            <consortium name="Genoscope - CEA"/>
            <person name="William W."/>
        </authorList>
    </citation>
    <scope>NUCLEOTIDE SEQUENCE [LARGE SCALE GENOMIC DNA]</scope>
</reference>
<protein>
    <submittedName>
        <fullName evidence="2">Uncharacterized protein</fullName>
    </submittedName>
</protein>
<proteinExistence type="predicted"/>
<sequence>MNLNESGLGRRSGDRDEMSKATSSGTQLRYDAKERDAMVVIAVTPIAFVLELGDNLCIPHVLWHFTFLQQRQRDDDSFATLQDFGLVPKAIVEVRNTDTTALT</sequence>
<dbReference type="EMBL" id="CALNXI010001940">
    <property type="protein sequence ID" value="CAH3180083.1"/>
    <property type="molecule type" value="Genomic_DNA"/>
</dbReference>
<keyword evidence="3" id="KW-1185">Reference proteome</keyword>
<gene>
    <name evidence="2" type="ORF">PEVE_00012739</name>
</gene>